<dbReference type="SUPFAM" id="SSF52141">
    <property type="entry name" value="Uracil-DNA glycosylase-like"/>
    <property type="match status" value="1"/>
</dbReference>
<evidence type="ECO:0000259" key="1">
    <source>
        <dbReference type="SMART" id="SM00986"/>
    </source>
</evidence>
<dbReference type="AlphaFoldDB" id="A0AAW9NPJ9"/>
<dbReference type="InterPro" id="IPR036895">
    <property type="entry name" value="Uracil-DNA_glycosylase-like_sf"/>
</dbReference>
<dbReference type="Gene3D" id="3.40.470.10">
    <property type="entry name" value="Uracil-DNA glycosylase-like domain"/>
    <property type="match status" value="1"/>
</dbReference>
<evidence type="ECO:0000313" key="2">
    <source>
        <dbReference type="EMBL" id="MEC1177935.1"/>
    </source>
</evidence>
<dbReference type="GO" id="GO:0033958">
    <property type="term" value="F:DNA-deoxyinosine glycosylase activity"/>
    <property type="evidence" value="ECO:0007669"/>
    <property type="project" value="UniProtKB-EC"/>
</dbReference>
<keyword evidence="2" id="KW-0326">Glycosidase</keyword>
<dbReference type="EMBL" id="JARSFG010000007">
    <property type="protein sequence ID" value="MEC1177935.1"/>
    <property type="molecule type" value="Genomic_DNA"/>
</dbReference>
<organism evidence="2 3">
    <name type="scientific">Metasolibacillus meyeri</name>
    <dbReference type="NCBI Taxonomy" id="1071052"/>
    <lineage>
        <taxon>Bacteria</taxon>
        <taxon>Bacillati</taxon>
        <taxon>Bacillota</taxon>
        <taxon>Bacilli</taxon>
        <taxon>Bacillales</taxon>
        <taxon>Caryophanaceae</taxon>
        <taxon>Metasolibacillus</taxon>
    </lineage>
</organism>
<gene>
    <name evidence="2" type="ORF">P9B03_05515</name>
</gene>
<dbReference type="Pfam" id="PF03167">
    <property type="entry name" value="UDG"/>
    <property type="match status" value="1"/>
</dbReference>
<dbReference type="InterPro" id="IPR005122">
    <property type="entry name" value="Uracil-DNA_glycosylase-like"/>
</dbReference>
<dbReference type="SMART" id="SM00986">
    <property type="entry name" value="UDG"/>
    <property type="match status" value="1"/>
</dbReference>
<proteinExistence type="predicted"/>
<accession>A0AAW9NPJ9</accession>
<dbReference type="RefSeq" id="WP_326122438.1">
    <property type="nucleotide sequence ID" value="NZ_JARSFG010000007.1"/>
</dbReference>
<reference evidence="2 3" key="1">
    <citation type="submission" date="2023-03" db="EMBL/GenBank/DDBJ databases">
        <title>Bacillus Genome Sequencing.</title>
        <authorList>
            <person name="Dunlap C."/>
        </authorList>
    </citation>
    <scope>NUCLEOTIDE SEQUENCE [LARGE SCALE GENOMIC DNA]</scope>
    <source>
        <strain evidence="2 3">B-59205</strain>
    </source>
</reference>
<name>A0AAW9NPJ9_9BACL</name>
<protein>
    <submittedName>
        <fullName evidence="2">DNA-deoxyinosine glycosylase</fullName>
        <ecNumber evidence="2">3.2.2.15</ecNumber>
    </submittedName>
</protein>
<dbReference type="SMART" id="SM00987">
    <property type="entry name" value="UreE_C"/>
    <property type="match status" value="1"/>
</dbReference>
<dbReference type="EC" id="3.2.2.15" evidence="2"/>
<dbReference type="NCBIfam" id="TIGR04274">
    <property type="entry name" value="hypoxanDNAglyco"/>
    <property type="match status" value="1"/>
</dbReference>
<keyword evidence="2" id="KW-0378">Hydrolase</keyword>
<keyword evidence="3" id="KW-1185">Reference proteome</keyword>
<evidence type="ECO:0000313" key="3">
    <source>
        <dbReference type="Proteomes" id="UP001344888"/>
    </source>
</evidence>
<dbReference type="CDD" id="cd10032">
    <property type="entry name" value="UDG-F6_HDG"/>
    <property type="match status" value="1"/>
</dbReference>
<comment type="caution">
    <text evidence="2">The sequence shown here is derived from an EMBL/GenBank/DDBJ whole genome shotgun (WGS) entry which is preliminary data.</text>
</comment>
<feature type="domain" description="Uracil-DNA glycosylase-like" evidence="1">
    <location>
        <begin position="7"/>
        <end position="162"/>
    </location>
</feature>
<sequence>MRQNSLPPIIDENTQVLILGSMPSVQSLEKQQYYGNTRNHFWPIIAAITEESIQENYRQRIEVLKKKGIGLWDSIQSCERQGSLDANIRNEVANDFSWLFQQYPQVKAVLFNGAKSFEVFKKHIGLDILDGRYYEKMPSTSPIPGKNIKTFEQKIQAWSTLKQYIV</sequence>
<dbReference type="Proteomes" id="UP001344888">
    <property type="component" value="Unassembled WGS sequence"/>
</dbReference>
<dbReference type="InterPro" id="IPR026353">
    <property type="entry name" value="Hypoxan-DNA_Glyclase"/>
</dbReference>